<evidence type="ECO:0000256" key="1">
    <source>
        <dbReference type="ARBA" id="ARBA00022737"/>
    </source>
</evidence>
<keyword evidence="4" id="KW-1185">Reference proteome</keyword>
<dbReference type="SUPFAM" id="SSF52821">
    <property type="entry name" value="Rhodanese/Cell cycle control phosphatase"/>
    <property type="match status" value="2"/>
</dbReference>
<dbReference type="EMBL" id="CP019082">
    <property type="protein sequence ID" value="APW59387.1"/>
    <property type="molecule type" value="Genomic_DNA"/>
</dbReference>
<keyword evidence="3" id="KW-0670">Pyruvate</keyword>
<evidence type="ECO:0000313" key="4">
    <source>
        <dbReference type="Proteomes" id="UP000186309"/>
    </source>
</evidence>
<dbReference type="STRING" id="1387353.BSF38_00810"/>
<sequence length="289" mass="31868">MPADHDLLVTTEWLEDHLNDADVRVIDVRGYVVTRPIEPGVEQADYRGAIDEYLASHIPGAMYIDWTRDIVDLDDPVPAQIAGPEAFAEAMAVRGVGDQTHVVAVDHSGGQYATRLWWALNYYGHNRVSVLQGGWNRWVDEERPEASGPVNPPRAVFTPCARPELRLTAEQLAARLGDPELQLLDARDVGQYTAARRRGPRGGRIPGAASLPRERFFAKEGGFLQLDELRALVDKEGVTADRPVVAYCNGGVAATTILFNLARLGYTNLANYDGSWNEWGARLDLPVEA</sequence>
<dbReference type="PROSITE" id="PS00380">
    <property type="entry name" value="RHODANESE_1"/>
    <property type="match status" value="1"/>
</dbReference>
<evidence type="ECO:0000313" key="3">
    <source>
        <dbReference type="EMBL" id="APW59387.1"/>
    </source>
</evidence>
<dbReference type="Pfam" id="PF00581">
    <property type="entry name" value="Rhodanese"/>
    <property type="match status" value="2"/>
</dbReference>
<organism evidence="3 4">
    <name type="scientific">Paludisphaera borealis</name>
    <dbReference type="NCBI Taxonomy" id="1387353"/>
    <lineage>
        <taxon>Bacteria</taxon>
        <taxon>Pseudomonadati</taxon>
        <taxon>Planctomycetota</taxon>
        <taxon>Planctomycetia</taxon>
        <taxon>Isosphaerales</taxon>
        <taxon>Isosphaeraceae</taxon>
        <taxon>Paludisphaera</taxon>
    </lineage>
</organism>
<name>A0A1U7CKF0_9BACT</name>
<dbReference type="Gene3D" id="3.40.250.10">
    <property type="entry name" value="Rhodanese-like domain"/>
    <property type="match status" value="2"/>
</dbReference>
<protein>
    <submittedName>
        <fullName evidence="3">3-mercaptopyruvate sulfurtransferase</fullName>
        <ecNumber evidence="3">2.8.1.2</ecNumber>
    </submittedName>
</protein>
<dbReference type="InterPro" id="IPR001307">
    <property type="entry name" value="Thiosulphate_STrfase_CS"/>
</dbReference>
<proteinExistence type="predicted"/>
<gene>
    <name evidence="3" type="primary">sseA_1</name>
    <name evidence="3" type="ORF">BSF38_00810</name>
</gene>
<dbReference type="OrthoDB" id="9770030at2"/>
<dbReference type="KEGG" id="pbor:BSF38_00810"/>
<dbReference type="InterPro" id="IPR001763">
    <property type="entry name" value="Rhodanese-like_dom"/>
</dbReference>
<feature type="domain" description="Rhodanese" evidence="2">
    <location>
        <begin position="19"/>
        <end position="147"/>
    </location>
</feature>
<keyword evidence="3" id="KW-0808">Transferase</keyword>
<evidence type="ECO:0000259" key="2">
    <source>
        <dbReference type="PROSITE" id="PS50206"/>
    </source>
</evidence>
<dbReference type="PANTHER" id="PTHR43855">
    <property type="entry name" value="THIOSULFATE SULFURTRANSFERASE"/>
    <property type="match status" value="1"/>
</dbReference>
<dbReference type="PROSITE" id="PS50206">
    <property type="entry name" value="RHODANESE_3"/>
    <property type="match status" value="2"/>
</dbReference>
<dbReference type="CDD" id="cd01448">
    <property type="entry name" value="TST_Repeat_1"/>
    <property type="match status" value="1"/>
</dbReference>
<dbReference type="GO" id="GO:0016784">
    <property type="term" value="F:3-mercaptopyruvate sulfurtransferase activity"/>
    <property type="evidence" value="ECO:0007669"/>
    <property type="project" value="UniProtKB-EC"/>
</dbReference>
<dbReference type="InterPro" id="IPR036873">
    <property type="entry name" value="Rhodanese-like_dom_sf"/>
</dbReference>
<dbReference type="GO" id="GO:0004792">
    <property type="term" value="F:thiosulfate-cyanide sulfurtransferase activity"/>
    <property type="evidence" value="ECO:0007669"/>
    <property type="project" value="InterPro"/>
</dbReference>
<feature type="domain" description="Rhodanese" evidence="2">
    <location>
        <begin position="177"/>
        <end position="288"/>
    </location>
</feature>
<dbReference type="AlphaFoldDB" id="A0A1U7CKF0"/>
<accession>A0A1U7CKF0</accession>
<dbReference type="SMART" id="SM00450">
    <property type="entry name" value="RHOD"/>
    <property type="match status" value="2"/>
</dbReference>
<dbReference type="PANTHER" id="PTHR43855:SF1">
    <property type="entry name" value="THIOSULFATE SULFURTRANSFERASE"/>
    <property type="match status" value="1"/>
</dbReference>
<dbReference type="EC" id="2.8.1.2" evidence="3"/>
<dbReference type="RefSeq" id="WP_076343576.1">
    <property type="nucleotide sequence ID" value="NZ_CP019082.1"/>
</dbReference>
<reference evidence="4" key="1">
    <citation type="submission" date="2016-12" db="EMBL/GenBank/DDBJ databases">
        <title>Comparative genomics of four Isosphaeraceae planctomycetes: a common pool of plasmids and glycoside hydrolase genes.</title>
        <authorList>
            <person name="Ivanova A."/>
        </authorList>
    </citation>
    <scope>NUCLEOTIDE SEQUENCE [LARGE SCALE GENOMIC DNA]</scope>
    <source>
        <strain evidence="4">PX4</strain>
    </source>
</reference>
<keyword evidence="1" id="KW-0677">Repeat</keyword>
<dbReference type="Proteomes" id="UP000186309">
    <property type="component" value="Chromosome"/>
</dbReference>
<dbReference type="InterPro" id="IPR051126">
    <property type="entry name" value="Thiosulfate_sulfurtransferase"/>
</dbReference>